<dbReference type="RefSeq" id="WP_126992022.1">
    <property type="nucleotide sequence ID" value="NZ_JTFC01000044.1"/>
</dbReference>
<dbReference type="OrthoDB" id="9816357at2"/>
<evidence type="ECO:0000259" key="3">
    <source>
        <dbReference type="PROSITE" id="PS50983"/>
    </source>
</evidence>
<dbReference type="GO" id="GO:0071281">
    <property type="term" value="P:cellular response to iron ion"/>
    <property type="evidence" value="ECO:0007669"/>
    <property type="project" value="TreeGrafter"/>
</dbReference>
<sequence length="311" mass="33525">MRKYIGLSIVACLTLGLAACGSGSSSDTNTAAGKVHISTTDRLNNKVELTKAPTSVAALSPGDAETLMELEANVVGVPTMTGKKPASFEGLQEIGNPHSPSLEKIAQVHPDVFFAQKSFKQYANTLENQGSKVVYTKADSIEDIQENITLFGDVLEKEQQASDLNDEITEHVETLEKNTDKVRALLVYGAPGTFLAALPSSLSGDILAKAGGKNIAADFPKADQYPNYASMSTEKIVEANPEIVMLITHSDPEAVKKAFEKEMNQNAAWKNLDAVKEKRVVVLSAELFGQNPGTKITEALDEMKKQLDEVR</sequence>
<evidence type="ECO:0000256" key="2">
    <source>
        <dbReference type="SAM" id="SignalP"/>
    </source>
</evidence>
<gene>
    <name evidence="4" type="ORF">QI30_18225</name>
</gene>
<dbReference type="PANTHER" id="PTHR30535:SF34">
    <property type="entry name" value="MOLYBDATE-BINDING PROTEIN MOLA"/>
    <property type="match status" value="1"/>
</dbReference>
<dbReference type="InterPro" id="IPR002491">
    <property type="entry name" value="ABC_transptr_periplasmic_BD"/>
</dbReference>
<dbReference type="InterPro" id="IPR050902">
    <property type="entry name" value="ABC_Transporter_SBP"/>
</dbReference>
<feature type="domain" description="Fe/B12 periplasmic-binding" evidence="3">
    <location>
        <begin position="55"/>
        <end position="311"/>
    </location>
</feature>
<protein>
    <submittedName>
        <fullName evidence="4">Iron-hydroxamate ABC transporter substrate-binding protein</fullName>
    </submittedName>
</protein>
<dbReference type="EMBL" id="JTFC01000044">
    <property type="protein sequence ID" value="RUS51933.1"/>
    <property type="molecule type" value="Genomic_DNA"/>
</dbReference>
<proteinExistence type="inferred from homology"/>
<evidence type="ECO:0000313" key="5">
    <source>
        <dbReference type="Proteomes" id="UP000288623"/>
    </source>
</evidence>
<reference evidence="4 5" key="1">
    <citation type="submission" date="2014-11" db="EMBL/GenBank/DDBJ databases">
        <title>Genome sequence and analysis of novel Kurthia sp.</title>
        <authorList>
            <person name="Lawson J.N."/>
            <person name="Gonzalez J.E."/>
            <person name="Rinauldi L."/>
            <person name="Xuan Z."/>
            <person name="Firman A."/>
            <person name="Shaddox L."/>
            <person name="Trudeau A."/>
            <person name="Shah S."/>
            <person name="Reiman D."/>
        </authorList>
    </citation>
    <scope>NUCLEOTIDE SEQUENCE [LARGE SCALE GENOMIC DNA]</scope>
    <source>
        <strain evidence="4 5">3B1D</strain>
    </source>
</reference>
<organism evidence="4 5">
    <name type="scientific">Candidatus Kurthia intestinigallinarum</name>
    <dbReference type="NCBI Taxonomy" id="1562256"/>
    <lineage>
        <taxon>Bacteria</taxon>
        <taxon>Bacillati</taxon>
        <taxon>Bacillota</taxon>
        <taxon>Bacilli</taxon>
        <taxon>Bacillales</taxon>
        <taxon>Caryophanaceae</taxon>
        <taxon>Kurthia</taxon>
    </lineage>
</organism>
<dbReference type="AlphaFoldDB" id="A0A433RPQ4"/>
<dbReference type="SUPFAM" id="SSF53807">
    <property type="entry name" value="Helical backbone' metal receptor"/>
    <property type="match status" value="1"/>
</dbReference>
<dbReference type="PANTHER" id="PTHR30535">
    <property type="entry name" value="VITAMIN B12-BINDING PROTEIN"/>
    <property type="match status" value="1"/>
</dbReference>
<evidence type="ECO:0000256" key="1">
    <source>
        <dbReference type="ARBA" id="ARBA00008814"/>
    </source>
</evidence>
<keyword evidence="2" id="KW-0732">Signal</keyword>
<dbReference type="Proteomes" id="UP000288623">
    <property type="component" value="Unassembled WGS sequence"/>
</dbReference>
<dbReference type="PROSITE" id="PS50983">
    <property type="entry name" value="FE_B12_PBP"/>
    <property type="match status" value="1"/>
</dbReference>
<feature type="chain" id="PRO_5039190558" evidence="2">
    <location>
        <begin position="19"/>
        <end position="311"/>
    </location>
</feature>
<dbReference type="PROSITE" id="PS51257">
    <property type="entry name" value="PROKAR_LIPOPROTEIN"/>
    <property type="match status" value="1"/>
</dbReference>
<accession>A0A433RPQ4</accession>
<evidence type="ECO:0000313" key="4">
    <source>
        <dbReference type="EMBL" id="RUS51933.1"/>
    </source>
</evidence>
<comment type="caution">
    <text evidence="4">The sequence shown here is derived from an EMBL/GenBank/DDBJ whole genome shotgun (WGS) entry which is preliminary data.</text>
</comment>
<name>A0A433RPQ4_9BACL</name>
<feature type="signal peptide" evidence="2">
    <location>
        <begin position="1"/>
        <end position="18"/>
    </location>
</feature>
<dbReference type="Pfam" id="PF01497">
    <property type="entry name" value="Peripla_BP_2"/>
    <property type="match status" value="1"/>
</dbReference>
<dbReference type="Gene3D" id="3.40.50.1980">
    <property type="entry name" value="Nitrogenase molybdenum iron protein domain"/>
    <property type="match status" value="2"/>
</dbReference>
<keyword evidence="5" id="KW-1185">Reference proteome</keyword>
<comment type="similarity">
    <text evidence="1">Belongs to the bacterial solute-binding protein 8 family.</text>
</comment>